<protein>
    <recommendedName>
        <fullName evidence="3">Biopolymer transport protein ExbB</fullName>
    </recommendedName>
</protein>
<gene>
    <name evidence="15" type="ORF">GTP45_17190</name>
</gene>
<dbReference type="Pfam" id="PF01618">
    <property type="entry name" value="MotA_ExbB"/>
    <property type="match status" value="1"/>
</dbReference>
<accession>A0A7X4GSU7</accession>
<feature type="transmembrane region" description="Helical" evidence="13">
    <location>
        <begin position="169"/>
        <end position="190"/>
    </location>
</feature>
<reference evidence="15 16" key="1">
    <citation type="submission" date="2019-12" db="EMBL/GenBank/DDBJ databases">
        <title>Novel species isolated from a subtropical stream in China.</title>
        <authorList>
            <person name="Lu H."/>
        </authorList>
    </citation>
    <scope>NUCLEOTIDE SEQUENCE [LARGE SCALE GENOMIC DNA]</scope>
    <source>
        <strain evidence="15 16">FT55W</strain>
    </source>
</reference>
<evidence type="ECO:0000256" key="9">
    <source>
        <dbReference type="ARBA" id="ARBA00022989"/>
    </source>
</evidence>
<evidence type="ECO:0000256" key="6">
    <source>
        <dbReference type="ARBA" id="ARBA00022519"/>
    </source>
</evidence>
<dbReference type="Proteomes" id="UP000450012">
    <property type="component" value="Unassembled WGS sequence"/>
</dbReference>
<feature type="transmembrane region" description="Helical" evidence="13">
    <location>
        <begin position="20"/>
        <end position="40"/>
    </location>
</feature>
<keyword evidence="6" id="KW-0997">Cell inner membrane</keyword>
<evidence type="ECO:0000313" key="16">
    <source>
        <dbReference type="Proteomes" id="UP000450012"/>
    </source>
</evidence>
<comment type="caution">
    <text evidence="15">The sequence shown here is derived from an EMBL/GenBank/DDBJ whole genome shotgun (WGS) entry which is preliminary data.</text>
</comment>
<evidence type="ECO:0000256" key="11">
    <source>
        <dbReference type="ARBA" id="ARBA00024816"/>
    </source>
</evidence>
<evidence type="ECO:0000313" key="15">
    <source>
        <dbReference type="EMBL" id="MYM68555.1"/>
    </source>
</evidence>
<keyword evidence="5" id="KW-1003">Cell membrane</keyword>
<dbReference type="GO" id="GO:0005886">
    <property type="term" value="C:plasma membrane"/>
    <property type="evidence" value="ECO:0007669"/>
    <property type="project" value="UniProtKB-SubCell"/>
</dbReference>
<evidence type="ECO:0000256" key="7">
    <source>
        <dbReference type="ARBA" id="ARBA00022692"/>
    </source>
</evidence>
<dbReference type="PANTHER" id="PTHR30625">
    <property type="entry name" value="PROTEIN TOLQ"/>
    <property type="match status" value="1"/>
</dbReference>
<dbReference type="AlphaFoldDB" id="A0A7X4GSU7"/>
<evidence type="ECO:0000256" key="10">
    <source>
        <dbReference type="ARBA" id="ARBA00023136"/>
    </source>
</evidence>
<evidence type="ECO:0000256" key="4">
    <source>
        <dbReference type="ARBA" id="ARBA00022448"/>
    </source>
</evidence>
<keyword evidence="4 12" id="KW-0813">Transport</keyword>
<comment type="subunit">
    <text evidence="2">The accessory proteins ExbB and ExbD seem to form a complex with TonB.</text>
</comment>
<dbReference type="EMBL" id="WWCK01000005">
    <property type="protein sequence ID" value="MYM68555.1"/>
    <property type="molecule type" value="Genomic_DNA"/>
</dbReference>
<sequence length="228" mass="24265">MENPYGFAAVWEAGFVSRGTLIILSLMSMGSWYIIITKLIDQTKIFKQSKETSAKFWKASSIAAGSATLTEGSPFRFIAETGTKATQHHDGALLEQIDLSTWVTMSIQRAVDKVQSRLQDGLSFLATVGSTAPFIGLFGTVWGIYNALIAIGMSGNASIDKVAGPVGEALIMTAFGLFVAVPAVLGYNWLVRRNKSAMEDVRAFSADVHSVLISGAMSTATGGSKKVG</sequence>
<organism evidence="15 16">
    <name type="scientific">Duganella rivi</name>
    <dbReference type="NCBI Taxonomy" id="2666083"/>
    <lineage>
        <taxon>Bacteria</taxon>
        <taxon>Pseudomonadati</taxon>
        <taxon>Pseudomonadota</taxon>
        <taxon>Betaproteobacteria</taxon>
        <taxon>Burkholderiales</taxon>
        <taxon>Oxalobacteraceae</taxon>
        <taxon>Telluria group</taxon>
        <taxon>Duganella</taxon>
    </lineage>
</organism>
<feature type="transmembrane region" description="Helical" evidence="13">
    <location>
        <begin position="122"/>
        <end position="149"/>
    </location>
</feature>
<comment type="subcellular location">
    <subcellularLocation>
        <location evidence="1">Cell inner membrane</location>
        <topology evidence="1">Multi-pass membrane protein</topology>
    </subcellularLocation>
    <subcellularLocation>
        <location evidence="12">Membrane</location>
        <topology evidence="12">Multi-pass membrane protein</topology>
    </subcellularLocation>
</comment>
<keyword evidence="7 13" id="KW-0812">Transmembrane</keyword>
<proteinExistence type="inferred from homology"/>
<evidence type="ECO:0000256" key="12">
    <source>
        <dbReference type="RuleBase" id="RU004057"/>
    </source>
</evidence>
<dbReference type="InterPro" id="IPR050790">
    <property type="entry name" value="ExbB/TolQ_transport"/>
</dbReference>
<keyword evidence="10 13" id="KW-0472">Membrane</keyword>
<evidence type="ECO:0000256" key="3">
    <source>
        <dbReference type="ARBA" id="ARBA00022093"/>
    </source>
</evidence>
<keyword evidence="8 12" id="KW-0653">Protein transport</keyword>
<evidence type="ECO:0000256" key="8">
    <source>
        <dbReference type="ARBA" id="ARBA00022927"/>
    </source>
</evidence>
<feature type="domain" description="MotA/TolQ/ExbB proton channel" evidence="14">
    <location>
        <begin position="100"/>
        <end position="200"/>
    </location>
</feature>
<evidence type="ECO:0000256" key="2">
    <source>
        <dbReference type="ARBA" id="ARBA00011471"/>
    </source>
</evidence>
<keyword evidence="16" id="KW-1185">Reference proteome</keyword>
<evidence type="ECO:0000256" key="5">
    <source>
        <dbReference type="ARBA" id="ARBA00022475"/>
    </source>
</evidence>
<dbReference type="GO" id="GO:0017038">
    <property type="term" value="P:protein import"/>
    <property type="evidence" value="ECO:0007669"/>
    <property type="project" value="TreeGrafter"/>
</dbReference>
<name>A0A7X4GSU7_9BURK</name>
<evidence type="ECO:0000256" key="13">
    <source>
        <dbReference type="SAM" id="Phobius"/>
    </source>
</evidence>
<dbReference type="InterPro" id="IPR002898">
    <property type="entry name" value="MotA_ExbB_proton_chnl"/>
</dbReference>
<keyword evidence="9 13" id="KW-1133">Transmembrane helix</keyword>
<evidence type="ECO:0000256" key="1">
    <source>
        <dbReference type="ARBA" id="ARBA00004429"/>
    </source>
</evidence>
<comment type="similarity">
    <text evidence="12">Belongs to the exbB/tolQ family.</text>
</comment>
<evidence type="ECO:0000259" key="14">
    <source>
        <dbReference type="Pfam" id="PF01618"/>
    </source>
</evidence>
<dbReference type="PANTHER" id="PTHR30625:SF14">
    <property type="entry name" value="BIOPOLYMER TRANSPORT PROTEIN EXBB"/>
    <property type="match status" value="1"/>
</dbReference>
<comment type="function">
    <text evidence="11">Involved in the TonB-dependent energy-dependent transport of various receptor-bound substrates. Protects ExbD from proteolytic degradation and functionally stabilizes TonB.</text>
</comment>